<dbReference type="GO" id="GO:0051880">
    <property type="term" value="F:G-quadruplex DNA binding"/>
    <property type="evidence" value="ECO:0007669"/>
    <property type="project" value="TreeGrafter"/>
</dbReference>
<evidence type="ECO:0000256" key="12">
    <source>
        <dbReference type="ARBA" id="ARBA00023204"/>
    </source>
</evidence>
<evidence type="ECO:0000256" key="5">
    <source>
        <dbReference type="ARBA" id="ARBA00017893"/>
    </source>
</evidence>
<evidence type="ECO:0000256" key="6">
    <source>
        <dbReference type="ARBA" id="ARBA00022454"/>
    </source>
</evidence>
<protein>
    <recommendedName>
        <fullName evidence="5">DNA repair protein RAD50</fullName>
    </recommendedName>
</protein>
<dbReference type="FunFam" id="3.40.50.300:FF:000947">
    <property type="entry name" value="DNA repair protein RAD50"/>
    <property type="match status" value="1"/>
</dbReference>
<keyword evidence="6" id="KW-0158">Chromosome</keyword>
<feature type="coiled-coil region" evidence="15">
    <location>
        <begin position="479"/>
        <end position="522"/>
    </location>
</feature>
<dbReference type="GO" id="GO:0006302">
    <property type="term" value="P:double-strand break repair"/>
    <property type="evidence" value="ECO:0007669"/>
    <property type="project" value="InterPro"/>
</dbReference>
<feature type="coiled-coil region" evidence="15">
    <location>
        <begin position="413"/>
        <end position="447"/>
    </location>
</feature>
<dbReference type="Gene3D" id="3.40.50.300">
    <property type="entry name" value="P-loop containing nucleotide triphosphate hydrolases"/>
    <property type="match status" value="2"/>
</dbReference>
<dbReference type="InterPro" id="IPR004584">
    <property type="entry name" value="Rad50_eukaryotes"/>
</dbReference>
<dbReference type="Pfam" id="PF13476">
    <property type="entry name" value="AAA_23"/>
    <property type="match status" value="1"/>
</dbReference>
<feature type="coiled-coil region" evidence="15">
    <location>
        <begin position="979"/>
        <end position="1069"/>
    </location>
</feature>
<feature type="coiled-coil region" evidence="15">
    <location>
        <begin position="300"/>
        <end position="334"/>
    </location>
</feature>
<evidence type="ECO:0000256" key="1">
    <source>
        <dbReference type="ARBA" id="ARBA00001947"/>
    </source>
</evidence>
<evidence type="ECO:0000256" key="4">
    <source>
        <dbReference type="ARBA" id="ARBA00009439"/>
    </source>
</evidence>
<comment type="similarity">
    <text evidence="4">Belongs to the SMC family. RAD50 subfamily.</text>
</comment>
<dbReference type="GO" id="GO:0000794">
    <property type="term" value="C:condensed nuclear chromosome"/>
    <property type="evidence" value="ECO:0007669"/>
    <property type="project" value="TreeGrafter"/>
</dbReference>
<evidence type="ECO:0000259" key="16">
    <source>
        <dbReference type="Pfam" id="PF13476"/>
    </source>
</evidence>
<evidence type="ECO:0000313" key="18">
    <source>
        <dbReference type="Proteomes" id="UP000799536"/>
    </source>
</evidence>
<evidence type="ECO:0000256" key="3">
    <source>
        <dbReference type="ARBA" id="ARBA00004286"/>
    </source>
</evidence>
<evidence type="ECO:0000256" key="15">
    <source>
        <dbReference type="SAM" id="Coils"/>
    </source>
</evidence>
<dbReference type="PANTHER" id="PTHR18867">
    <property type="entry name" value="RAD50"/>
    <property type="match status" value="1"/>
</dbReference>
<evidence type="ECO:0000256" key="11">
    <source>
        <dbReference type="ARBA" id="ARBA00023054"/>
    </source>
</evidence>
<dbReference type="InterPro" id="IPR038729">
    <property type="entry name" value="Rad50/SbcC_AAA"/>
</dbReference>
<comment type="cofactor">
    <cofactor evidence="1">
        <name>Zn(2+)</name>
        <dbReference type="ChEBI" id="CHEBI:29105"/>
    </cofactor>
</comment>
<keyword evidence="7" id="KW-0479">Metal-binding</keyword>
<dbReference type="InterPro" id="IPR027417">
    <property type="entry name" value="P-loop_NTPase"/>
</dbReference>
<keyword evidence="10" id="KW-0862">Zinc</keyword>
<organism evidence="17 18">
    <name type="scientific">Delitschia confertaspora ATCC 74209</name>
    <dbReference type="NCBI Taxonomy" id="1513339"/>
    <lineage>
        <taxon>Eukaryota</taxon>
        <taxon>Fungi</taxon>
        <taxon>Dikarya</taxon>
        <taxon>Ascomycota</taxon>
        <taxon>Pezizomycotina</taxon>
        <taxon>Dothideomycetes</taxon>
        <taxon>Pleosporomycetidae</taxon>
        <taxon>Pleosporales</taxon>
        <taxon>Delitschiaceae</taxon>
        <taxon>Delitschia</taxon>
    </lineage>
</organism>
<evidence type="ECO:0000256" key="9">
    <source>
        <dbReference type="ARBA" id="ARBA00022801"/>
    </source>
</evidence>
<sequence length="1310" mass="151025">MTSKIDKLSILGVRSFDNIRSETIQFNTPLTLIVGYNGSGKTTIIECLKYATTGELPPNSKTGGAFIHDPKLCGEKEVLAQVKLSFKSTSGARMVATRSLQLTVKKTTRSQKTLEGQLLMIKDGERTAISSRVAELDQILPQYLGVSKAVLENVIFCHQDDSLWPMSEPGVLKKKFDEIFEALKYTKAIENIKILRKKQNEELGKLKLIEQHAKEDKEKGDRTEKRSTELYDEIEAMRAQLEEIQVQSEEARKRAEDAFNHAARFEQTIAQLNGKRTELTFAQKSVSELQDTLREMAEGDDELKSILDQYEERVAVYQEQKATLLEQIGTLKEELETNRRGLGSKQTEIGTFEAQKAQHERQVQQRENLVRDTAKRHGVRGFDFDVSNDKIAEFKEIIGKMSRDQNRSLDRARLETREEIRKVQDTLNQLNERKSALNQSKEWARSQISTNEQQIATFQTKMDRIDIDEGGEAVLVEKKEDTEKRLRKTRADYDNANLDGQIREAEVQLRTLDEKKEGLDEELGEATRFARDTAQIEYRQGQLKETKHKLETMIGAHGTRITEVVASEWEPASLEPAFERMLSRKASAVREAETIRDVSSSKLDQITYQISREEESREKKCKEVKEAEKIVQEAVGEDADPSEFEDILGGYEEEYDLAHTDVAKFQVVFDFYRECYETGKKHNICRLCERTLRDDKQDDFTVKGFFERVQRNIDRNKKGMEQRGSEVTLAELEQLRNAKTSYEIWTRLRDHEIPEIQTQLAKLASERESANQELEEQDSVIQELQSSKQDVESLSKIVQSIVNYHNDARRLEREIQDMAEKQKAAGMSRSIEAIQEDSRKVNEEIRTAKASLTRLQGDRERAKNQINGLELRVRDLIADLSNAQSQLKEKRDLAGRIDELKSRNNEQREATRGFDRDIQTLVPQIEQAQLKLDDTTRRGNERVERLQDDVSKFADSVRQLTSIEQDINAYIDRGGPQQLARAHREMENLQGEIDRTETEINQATKQYKKVEDTLRDTDDTKRSINDNLRYRRAKRDVDKLKGEIEELAARNAEADKERYEEEGAQFQHTWNKLKAQENTLCGVLGTKDEQLKELIQEWESEYRNAAYKFREAHIKVETTKAAVEDLGRYGGALDKAIMKYHTLKMEEINRIVEELWKKTYQGTDIDTIMIRSDNETAKGNRSYNYRVVMCKQDAEMDMRGRCSAGQKVLASIIIRLALAECFGVNCGLIALDEPTTNLDSNNIVALASSLAEIIKIRRKQANFQLIVITHDEEFLKNMQCAEFTDTYYRIMRNEKQKSIIERQSIHEVSR</sequence>
<keyword evidence="12" id="KW-0234">DNA repair</keyword>
<evidence type="ECO:0000256" key="2">
    <source>
        <dbReference type="ARBA" id="ARBA00004123"/>
    </source>
</evidence>
<dbReference type="GO" id="GO:0070192">
    <property type="term" value="P:chromosome organization involved in meiotic cell cycle"/>
    <property type="evidence" value="ECO:0007669"/>
    <property type="project" value="TreeGrafter"/>
</dbReference>
<keyword evidence="8" id="KW-0227">DNA damage</keyword>
<dbReference type="FunFam" id="3.40.50.300:FF:001195">
    <property type="entry name" value="DNA repair protein rad50"/>
    <property type="match status" value="1"/>
</dbReference>
<dbReference type="GO" id="GO:0007004">
    <property type="term" value="P:telomere maintenance via telomerase"/>
    <property type="evidence" value="ECO:0007669"/>
    <property type="project" value="TreeGrafter"/>
</dbReference>
<comment type="caution">
    <text evidence="17">The sequence shown here is derived from an EMBL/GenBank/DDBJ whole genome shotgun (WGS) entry which is preliminary data.</text>
</comment>
<comment type="catalytic activity">
    <reaction evidence="14">
        <text>ATP + H2O = ADP + phosphate + H(+)</text>
        <dbReference type="Rhea" id="RHEA:13065"/>
        <dbReference type="ChEBI" id="CHEBI:15377"/>
        <dbReference type="ChEBI" id="CHEBI:15378"/>
        <dbReference type="ChEBI" id="CHEBI:30616"/>
        <dbReference type="ChEBI" id="CHEBI:43474"/>
        <dbReference type="ChEBI" id="CHEBI:456216"/>
    </reaction>
</comment>
<dbReference type="PANTHER" id="PTHR18867:SF12">
    <property type="entry name" value="DNA REPAIR PROTEIN RAD50"/>
    <property type="match status" value="1"/>
</dbReference>
<keyword evidence="9" id="KW-0378">Hydrolase</keyword>
<proteinExistence type="inferred from homology"/>
<accession>A0A9P4JS21</accession>
<dbReference type="SUPFAM" id="SSF52540">
    <property type="entry name" value="P-loop containing nucleoside triphosphate hydrolases"/>
    <property type="match status" value="2"/>
</dbReference>
<feature type="coiled-coil region" evidence="15">
    <location>
        <begin position="753"/>
        <end position="910"/>
    </location>
</feature>
<dbReference type="OrthoDB" id="18797at2759"/>
<dbReference type="EMBL" id="ML993906">
    <property type="protein sequence ID" value="KAF2203321.1"/>
    <property type="molecule type" value="Genomic_DNA"/>
</dbReference>
<dbReference type="NCBIfam" id="TIGR00606">
    <property type="entry name" value="rad50"/>
    <property type="match status" value="1"/>
</dbReference>
<evidence type="ECO:0000256" key="10">
    <source>
        <dbReference type="ARBA" id="ARBA00022833"/>
    </source>
</evidence>
<evidence type="ECO:0000256" key="7">
    <source>
        <dbReference type="ARBA" id="ARBA00022723"/>
    </source>
</evidence>
<evidence type="ECO:0000256" key="13">
    <source>
        <dbReference type="ARBA" id="ARBA00023242"/>
    </source>
</evidence>
<reference evidence="17" key="1">
    <citation type="journal article" date="2020" name="Stud. Mycol.">
        <title>101 Dothideomycetes genomes: a test case for predicting lifestyles and emergence of pathogens.</title>
        <authorList>
            <person name="Haridas S."/>
            <person name="Albert R."/>
            <person name="Binder M."/>
            <person name="Bloem J."/>
            <person name="Labutti K."/>
            <person name="Salamov A."/>
            <person name="Andreopoulos B."/>
            <person name="Baker S."/>
            <person name="Barry K."/>
            <person name="Bills G."/>
            <person name="Bluhm B."/>
            <person name="Cannon C."/>
            <person name="Castanera R."/>
            <person name="Culley D."/>
            <person name="Daum C."/>
            <person name="Ezra D."/>
            <person name="Gonzalez J."/>
            <person name="Henrissat B."/>
            <person name="Kuo A."/>
            <person name="Liang C."/>
            <person name="Lipzen A."/>
            <person name="Lutzoni F."/>
            <person name="Magnuson J."/>
            <person name="Mondo S."/>
            <person name="Nolan M."/>
            <person name="Ohm R."/>
            <person name="Pangilinan J."/>
            <person name="Park H.-J."/>
            <person name="Ramirez L."/>
            <person name="Alfaro M."/>
            <person name="Sun H."/>
            <person name="Tritt A."/>
            <person name="Yoshinaga Y."/>
            <person name="Zwiers L.-H."/>
            <person name="Turgeon B."/>
            <person name="Goodwin S."/>
            <person name="Spatafora J."/>
            <person name="Crous P."/>
            <person name="Grigoriev I."/>
        </authorList>
    </citation>
    <scope>NUCLEOTIDE SEQUENCE</scope>
    <source>
        <strain evidence="17">ATCC 74209</strain>
    </source>
</reference>
<dbReference type="Proteomes" id="UP000799536">
    <property type="component" value="Unassembled WGS sequence"/>
</dbReference>
<dbReference type="GO" id="GO:0046872">
    <property type="term" value="F:metal ion binding"/>
    <property type="evidence" value="ECO:0007669"/>
    <property type="project" value="UniProtKB-KW"/>
</dbReference>
<evidence type="ECO:0000313" key="17">
    <source>
        <dbReference type="EMBL" id="KAF2203321.1"/>
    </source>
</evidence>
<feature type="domain" description="Rad50/SbcC-type AAA" evidence="16">
    <location>
        <begin position="7"/>
        <end position="242"/>
    </location>
</feature>
<keyword evidence="18" id="KW-1185">Reference proteome</keyword>
<comment type="subcellular location">
    <subcellularLocation>
        <location evidence="3">Chromosome</location>
    </subcellularLocation>
    <subcellularLocation>
        <location evidence="2">Nucleus</location>
    </subcellularLocation>
</comment>
<keyword evidence="11 15" id="KW-0175">Coiled coil</keyword>
<dbReference type="GO" id="GO:0043047">
    <property type="term" value="F:single-stranded telomeric DNA binding"/>
    <property type="evidence" value="ECO:0007669"/>
    <property type="project" value="TreeGrafter"/>
</dbReference>
<evidence type="ECO:0000256" key="14">
    <source>
        <dbReference type="ARBA" id="ARBA00049360"/>
    </source>
</evidence>
<dbReference type="GO" id="GO:0003691">
    <property type="term" value="F:double-stranded telomeric DNA binding"/>
    <property type="evidence" value="ECO:0007669"/>
    <property type="project" value="TreeGrafter"/>
</dbReference>
<dbReference type="GO" id="GO:0016887">
    <property type="term" value="F:ATP hydrolysis activity"/>
    <property type="evidence" value="ECO:0007669"/>
    <property type="project" value="InterPro"/>
</dbReference>
<feature type="coiled-coil region" evidence="15">
    <location>
        <begin position="227"/>
        <end position="261"/>
    </location>
</feature>
<evidence type="ECO:0000256" key="8">
    <source>
        <dbReference type="ARBA" id="ARBA00022763"/>
    </source>
</evidence>
<name>A0A9P4JS21_9PLEO</name>
<gene>
    <name evidence="17" type="ORF">GQ43DRAFT_479133</name>
</gene>
<dbReference type="Gene3D" id="1.10.287.1490">
    <property type="match status" value="2"/>
</dbReference>
<dbReference type="GO" id="GO:0030870">
    <property type="term" value="C:Mre11 complex"/>
    <property type="evidence" value="ECO:0007669"/>
    <property type="project" value="InterPro"/>
</dbReference>
<dbReference type="GO" id="GO:0000722">
    <property type="term" value="P:telomere maintenance via recombination"/>
    <property type="evidence" value="ECO:0007669"/>
    <property type="project" value="TreeGrafter"/>
</dbReference>
<keyword evidence="13" id="KW-0539">Nucleus</keyword>